<name>K6UXN2_PLACD</name>
<dbReference type="GeneID" id="14693636"/>
<evidence type="ECO:0000256" key="1">
    <source>
        <dbReference type="SAM" id="MobiDB-lite"/>
    </source>
</evidence>
<dbReference type="Proteomes" id="UP000006319">
    <property type="component" value="Chromosome 11"/>
</dbReference>
<gene>
    <name evidence="3" type="ORF">PCYB_112910</name>
</gene>
<feature type="compositionally biased region" description="Basic and acidic residues" evidence="1">
    <location>
        <begin position="984"/>
        <end position="1011"/>
    </location>
</feature>
<evidence type="ECO:0000259" key="2">
    <source>
        <dbReference type="PROSITE" id="PS51286"/>
    </source>
</evidence>
<dbReference type="OrthoDB" id="385235at2759"/>
<organism evidence="3 4">
    <name type="scientific">Plasmodium cynomolgi (strain B)</name>
    <dbReference type="NCBI Taxonomy" id="1120755"/>
    <lineage>
        <taxon>Eukaryota</taxon>
        <taxon>Sar</taxon>
        <taxon>Alveolata</taxon>
        <taxon>Apicomplexa</taxon>
        <taxon>Aconoidasida</taxon>
        <taxon>Haemosporida</taxon>
        <taxon>Plasmodiidae</taxon>
        <taxon>Plasmodium</taxon>
        <taxon>Plasmodium (Plasmodium)</taxon>
    </lineage>
</organism>
<keyword evidence="4" id="KW-1185">Reference proteome</keyword>
<reference evidence="3 4" key="1">
    <citation type="journal article" date="2012" name="Nat. Genet.">
        <title>Plasmodium cynomolgi genome sequences provide insight into Plasmodium vivax and the monkey malaria clade.</title>
        <authorList>
            <person name="Tachibana S."/>
            <person name="Sullivan S.A."/>
            <person name="Kawai S."/>
            <person name="Nakamura S."/>
            <person name="Kim H.R."/>
            <person name="Goto N."/>
            <person name="Arisue N."/>
            <person name="Palacpac N.M.Q."/>
            <person name="Honma H."/>
            <person name="Yagi M."/>
            <person name="Tougan T."/>
            <person name="Katakai Y."/>
            <person name="Kaneko O."/>
            <person name="Mita T."/>
            <person name="Kita K."/>
            <person name="Yasutomi Y."/>
            <person name="Sutton P.L."/>
            <person name="Shakhbatyan R."/>
            <person name="Horii T."/>
            <person name="Yasunaga T."/>
            <person name="Barnwell J.W."/>
            <person name="Escalante A.A."/>
            <person name="Carlton J.M."/>
            <person name="Tanabe K."/>
        </authorList>
    </citation>
    <scope>NUCLEOTIDE SEQUENCE [LARGE SCALE GENOMIC DNA]</scope>
    <source>
        <strain evidence="3 4">B</strain>
    </source>
</reference>
<feature type="domain" description="RAP" evidence="2">
    <location>
        <begin position="1244"/>
        <end position="1307"/>
    </location>
</feature>
<dbReference type="RefSeq" id="XP_004223217.1">
    <property type="nucleotide sequence ID" value="XM_004223169.1"/>
</dbReference>
<dbReference type="Pfam" id="PF08373">
    <property type="entry name" value="RAP"/>
    <property type="match status" value="1"/>
</dbReference>
<dbReference type="KEGG" id="pcy:PCYB_112910"/>
<dbReference type="eggNOG" id="ENOG502QY72">
    <property type="taxonomic scope" value="Eukaryota"/>
</dbReference>
<proteinExistence type="predicted"/>
<evidence type="ECO:0000313" key="3">
    <source>
        <dbReference type="EMBL" id="GAB67270.1"/>
    </source>
</evidence>
<dbReference type="PhylomeDB" id="K6UXN2"/>
<accession>K6UXN2</accession>
<sequence length="1311" mass="150773">MNILKGKKIITTCLANFERRGGGGGKSNFCAFHTKQKKKKEKKGVADSSKGTNFLKNLCNKNIINHLDPINLIENLKQVTECSVGEDVIRNYLYRIKLLNEQWSLNKIYFILKTLVKYNLRDVVLMSKLEKTINELVPLCQGNKAEKDPFENVYIVRISYILHAFCHFGYTNCEVVETLVKILSTKLDYIIFYSNYVDPLFNDYSLSCEENGHYVVRGDTSAAASPNSGDKTSGDAKGKVSTIDINDMFDMVDVAYLAEEGNPRANPRSNPDVEWQRRGEVFVRNINFNEIYLIVNTMKGSKHTNKVFLNKLKFLFYFNCINLDRGTDSHYKYVTLLFHFFYEPTDMHLSNIMKFFLAKHADMNNVHDLVLTLVTVYYGGLEKRGNLSNMSSSRNVPGESAVHNEAHLNSIHRKNLKYAQSDDIISVIEGIPFISNGKKQKLKAILQHVDQHSSVRSTNFVDLIYEKVLHVLSRKYEEEEFEGEEANDPKLLQNVQVTMKRRSNEASLCRSDKSSELQSLTELIKIRICTFGEVDSLFYLYLKNKVHLFNIDAVLNIMKSFIFVYHMQNELSKNYHRVHLSDRYTNVVRNNLGSLTSLIIEMVSSMSLDRLYSLCSLKDLSMLLYFFYQIGNIFVNQMFEELYLKKVQSYIDSIVITKLKLLLGGGSRDGHPPTGVSAPMWGKKTEECNVKRRQDSTLPRIHTNEIYSSEKKEVLANRDSGSYQLGGAMQNRLNIPNSGENEKEGTDGYFPNVHCPNKECEEHGEPIDVHILLLNMYSKRGQNKNVIHMLLEILNRHQVGRKIMPCTIYVNLLNSFAKLRYRNLDLIGTCLHKISEHSGELHFFEYTNLLISLSKLNVFAVNLSMYDGVFFPQDCPSRGCTYQEETNRIFLNEYNGESTKRLGEEKIVHNLNKILKQINESISNFVAIPNYKMANVISNMLSSYTVLGFDKIDFKNVNKLLECFHDYVFGYFGEGRLSGCRSRPSSDRSRPNSDRSRTVGDTHPNEDEPKGNEYSYFYQDILTCMNNPLRKNHYWYFSEKNNIIVRRRDTNETLYLPIQCLYQVYIFNVYFGAYVQRLFSSYGCGKVGSGELPIGEALIGQSGGANSSPSLPHSTNLFLKNNTGVKKPETSTLLSDRSKHILNNVTFFVKYINNFYKKKRYERYNLCTQFVHSCGDKAASTEQLIDYVKMCSMQIKRDIASVHSSSFHREVLSTLLSLGVKNVQCEVPFMDGIYTVDIVINNSTCIEINGSNHYYYDNNLKRSGEKLDALNLIKYYLLSKKYKLILVSYLDWNNLKSAEEKKDYLVKRIHA</sequence>
<dbReference type="VEuPathDB" id="PlasmoDB:PCYB_112910"/>
<evidence type="ECO:0000313" key="4">
    <source>
        <dbReference type="Proteomes" id="UP000006319"/>
    </source>
</evidence>
<protein>
    <recommendedName>
        <fullName evidence="2">RAP domain-containing protein</fullName>
    </recommendedName>
</protein>
<dbReference type="OMA" id="KNHYWYF"/>
<dbReference type="InterPro" id="IPR013584">
    <property type="entry name" value="RAP"/>
</dbReference>
<dbReference type="PROSITE" id="PS51286">
    <property type="entry name" value="RAP"/>
    <property type="match status" value="1"/>
</dbReference>
<feature type="region of interest" description="Disordered" evidence="1">
    <location>
        <begin position="979"/>
        <end position="1011"/>
    </location>
</feature>
<dbReference type="SMART" id="SM00952">
    <property type="entry name" value="RAP"/>
    <property type="match status" value="1"/>
</dbReference>
<dbReference type="EMBL" id="DF157103">
    <property type="protein sequence ID" value="GAB67270.1"/>
    <property type="molecule type" value="Genomic_DNA"/>
</dbReference>